<comment type="caution">
    <text evidence="1">The sequence shown here is derived from an EMBL/GenBank/DDBJ whole genome shotgun (WGS) entry which is preliminary data.</text>
</comment>
<organism evidence="1 2">
    <name type="scientific">Phytophthora palmivora</name>
    <dbReference type="NCBI Taxonomy" id="4796"/>
    <lineage>
        <taxon>Eukaryota</taxon>
        <taxon>Sar</taxon>
        <taxon>Stramenopiles</taxon>
        <taxon>Oomycota</taxon>
        <taxon>Peronosporomycetes</taxon>
        <taxon>Peronosporales</taxon>
        <taxon>Peronosporaceae</taxon>
        <taxon>Phytophthora</taxon>
    </lineage>
</organism>
<name>A0A2P4XV58_9STRA</name>
<accession>A0A2P4XV58</accession>
<protein>
    <submittedName>
        <fullName evidence="1">Uncharacterized protein</fullName>
    </submittedName>
</protein>
<keyword evidence="2" id="KW-1185">Reference proteome</keyword>
<dbReference type="AlphaFoldDB" id="A0A2P4XV58"/>
<dbReference type="EMBL" id="NCKW01007865">
    <property type="protein sequence ID" value="POM69448.1"/>
    <property type="molecule type" value="Genomic_DNA"/>
</dbReference>
<dbReference type="OrthoDB" id="123138at2759"/>
<evidence type="ECO:0000313" key="2">
    <source>
        <dbReference type="Proteomes" id="UP000237271"/>
    </source>
</evidence>
<sequence>MEENREVSPLNYDLHEPDDFEEFLMSLSGRSGGKPGRSVYDSMRSSLFHLYRGYGQTMSPEFAGNLTLFFKGLKRDVARRNHNAGVKLTEGKEPLSFSVLRHFCATFLKHNDTEYVFAHTFLLLSWKHGINPLRWDGDALAILFGHMKNDQDGTRSRDARHIYANPFISEICPVLSLAIYGAVLGLSNSKIFPGGNQYDRFSKILKRVMETEEMKEILANEGLVASDIGTHSARKGYATFVSSCSNEGPSAAAICIRGGWTLPGSQLQLFNKLVKCCKAYWQSFLSVVSPPRNVNDARISSNGLPLSTLFEQTAVYRPELDSVARM</sequence>
<reference evidence="1 2" key="1">
    <citation type="journal article" date="2017" name="Genome Biol. Evol.">
        <title>Phytophthora megakarya and P. palmivora, closely related causal agents of cacao black pod rot, underwent increases in genome sizes and gene numbers by different mechanisms.</title>
        <authorList>
            <person name="Ali S.S."/>
            <person name="Shao J."/>
            <person name="Lary D.J."/>
            <person name="Kronmiller B."/>
            <person name="Shen D."/>
            <person name="Strem M.D."/>
            <person name="Amoako-Attah I."/>
            <person name="Akrofi A.Y."/>
            <person name="Begoude B.A."/>
            <person name="Ten Hoopen G.M."/>
            <person name="Coulibaly K."/>
            <person name="Kebe B.I."/>
            <person name="Melnick R.L."/>
            <person name="Guiltinan M.J."/>
            <person name="Tyler B.M."/>
            <person name="Meinhardt L.W."/>
            <person name="Bailey B.A."/>
        </authorList>
    </citation>
    <scope>NUCLEOTIDE SEQUENCE [LARGE SCALE GENOMIC DNA]</scope>
    <source>
        <strain evidence="2">sbr112.9</strain>
    </source>
</reference>
<gene>
    <name evidence="1" type="ORF">PHPALM_14262</name>
</gene>
<dbReference type="Proteomes" id="UP000237271">
    <property type="component" value="Unassembled WGS sequence"/>
</dbReference>
<evidence type="ECO:0000313" key="1">
    <source>
        <dbReference type="EMBL" id="POM69448.1"/>
    </source>
</evidence>
<proteinExistence type="predicted"/>